<gene>
    <name evidence="2" type="ORF">GCM10011505_08810</name>
</gene>
<name>A0ABQ1IAF2_9PROT</name>
<dbReference type="Pfam" id="PF04324">
    <property type="entry name" value="Fer2_BFD"/>
    <property type="match status" value="1"/>
</dbReference>
<keyword evidence="3" id="KW-1185">Reference proteome</keyword>
<evidence type="ECO:0000313" key="2">
    <source>
        <dbReference type="EMBL" id="GGB29698.1"/>
    </source>
</evidence>
<evidence type="ECO:0000313" key="3">
    <source>
        <dbReference type="Proteomes" id="UP000603352"/>
    </source>
</evidence>
<feature type="domain" description="BFD-like [2Fe-2S]-binding" evidence="1">
    <location>
        <begin position="2"/>
        <end position="49"/>
    </location>
</feature>
<accession>A0ABQ1IAF2</accession>
<dbReference type="InterPro" id="IPR007419">
    <property type="entry name" value="BFD-like_2Fe2S-bd_dom"/>
</dbReference>
<dbReference type="InterPro" id="IPR041854">
    <property type="entry name" value="BFD-like_2Fe2S-bd_dom_sf"/>
</dbReference>
<dbReference type="Gene3D" id="1.10.10.1100">
    <property type="entry name" value="BFD-like [2Fe-2S]-binding domain"/>
    <property type="match status" value="1"/>
</dbReference>
<dbReference type="EMBL" id="BMDZ01000006">
    <property type="protein sequence ID" value="GGB29698.1"/>
    <property type="molecule type" value="Genomic_DNA"/>
</dbReference>
<dbReference type="Proteomes" id="UP000603352">
    <property type="component" value="Unassembled WGS sequence"/>
</dbReference>
<organism evidence="2 3">
    <name type="scientific">Tistrella bauzanensis</name>
    <dbReference type="NCBI Taxonomy" id="657419"/>
    <lineage>
        <taxon>Bacteria</taxon>
        <taxon>Pseudomonadati</taxon>
        <taxon>Pseudomonadota</taxon>
        <taxon>Alphaproteobacteria</taxon>
        <taxon>Geminicoccales</taxon>
        <taxon>Geminicoccaceae</taxon>
        <taxon>Tistrella</taxon>
    </lineage>
</organism>
<reference evidence="3" key="1">
    <citation type="journal article" date="2019" name="Int. J. Syst. Evol. Microbiol.">
        <title>The Global Catalogue of Microorganisms (GCM) 10K type strain sequencing project: providing services to taxonomists for standard genome sequencing and annotation.</title>
        <authorList>
            <consortium name="The Broad Institute Genomics Platform"/>
            <consortium name="The Broad Institute Genome Sequencing Center for Infectious Disease"/>
            <person name="Wu L."/>
            <person name="Ma J."/>
        </authorList>
    </citation>
    <scope>NUCLEOTIDE SEQUENCE [LARGE SCALE GENOMIC DNA]</scope>
    <source>
        <strain evidence="3">CGMCC 1.10188</strain>
    </source>
</reference>
<evidence type="ECO:0000259" key="1">
    <source>
        <dbReference type="Pfam" id="PF04324"/>
    </source>
</evidence>
<comment type="caution">
    <text evidence="2">The sequence shown here is derived from an EMBL/GenBank/DDBJ whole genome shotgun (WGS) entry which is preliminary data.</text>
</comment>
<dbReference type="RefSeq" id="WP_188575303.1">
    <property type="nucleotide sequence ID" value="NZ_BMDZ01000006.1"/>
</dbReference>
<proteinExistence type="predicted"/>
<protein>
    <recommendedName>
        <fullName evidence="1">BFD-like [2Fe-2S]-binding domain-containing protein</fullName>
    </recommendedName>
</protein>
<sequence>MYICICNGLTERRVREAAASARSVSGVYRALDSRPQCGKCIDCVRGMLAGCGGTGDAANTTIPASVRA</sequence>